<dbReference type="OrthoDB" id="9809488at2"/>
<dbReference type="Gene3D" id="2.70.70.10">
    <property type="entry name" value="Glucose Permease (Domain IIA)"/>
    <property type="match status" value="1"/>
</dbReference>
<dbReference type="CDD" id="cd12797">
    <property type="entry name" value="M23_peptidase"/>
    <property type="match status" value="1"/>
</dbReference>
<dbReference type="AlphaFoldDB" id="A0A7V7UWJ0"/>
<evidence type="ECO:0000313" key="2">
    <source>
        <dbReference type="EMBL" id="KAB2331089.1"/>
    </source>
</evidence>
<organism evidence="2 3">
    <name type="scientific">Bacillus mesophilum</name>
    <dbReference type="NCBI Taxonomy" id="1071718"/>
    <lineage>
        <taxon>Bacteria</taxon>
        <taxon>Bacillati</taxon>
        <taxon>Bacillota</taxon>
        <taxon>Bacilli</taxon>
        <taxon>Bacillales</taxon>
        <taxon>Bacillaceae</taxon>
        <taxon>Bacillus</taxon>
    </lineage>
</organism>
<proteinExistence type="predicted"/>
<gene>
    <name evidence="2" type="ORF">F7732_17955</name>
</gene>
<dbReference type="EMBL" id="WBOT01000006">
    <property type="protein sequence ID" value="KAB2331089.1"/>
    <property type="molecule type" value="Genomic_DNA"/>
</dbReference>
<dbReference type="SUPFAM" id="SSF51261">
    <property type="entry name" value="Duplicated hybrid motif"/>
    <property type="match status" value="1"/>
</dbReference>
<dbReference type="InterPro" id="IPR011055">
    <property type="entry name" value="Dup_hybrid_motif"/>
</dbReference>
<dbReference type="PANTHER" id="PTHR21666:SF270">
    <property type="entry name" value="MUREIN HYDROLASE ACTIVATOR ENVC"/>
    <property type="match status" value="1"/>
</dbReference>
<dbReference type="Pfam" id="PF01551">
    <property type="entry name" value="Peptidase_M23"/>
    <property type="match status" value="1"/>
</dbReference>
<comment type="caution">
    <text evidence="2">The sequence shown here is derived from an EMBL/GenBank/DDBJ whole genome shotgun (WGS) entry which is preliminary data.</text>
</comment>
<evidence type="ECO:0000259" key="1">
    <source>
        <dbReference type="Pfam" id="PF01551"/>
    </source>
</evidence>
<sequence>MRTDQPVTPENFGEMFLNGKPEVIYEQCSNEFKELVSFQQFSELLQSFNSNVESFHLESTSHLGFVTQYVWIDERKEKAISVAFDSSDIIQSLLIKPFNTFPESDNTYSKNKFVMPINEEWFVFWGGTNEFINYHYLYESQRYAYDLVIMKEQVTYQDDPARNENYFAFGKEVTAPADGTVVKVVNHIIDNFPGEMNEKEAAGNYVVIKHEHEEYSMLAHFKESSILVVEGEAVKQGQVIGHCGNSGNSSEAHIHFQVMDTPDLFNSKSLRIQFASGEEPIQGDFVTKESFDKKKVN</sequence>
<dbReference type="InterPro" id="IPR050570">
    <property type="entry name" value="Cell_wall_metabolism_enzyme"/>
</dbReference>
<accession>A0A7V7UWJ0</accession>
<name>A0A7V7UWJ0_9BACI</name>
<dbReference type="PANTHER" id="PTHR21666">
    <property type="entry name" value="PEPTIDASE-RELATED"/>
    <property type="match status" value="1"/>
</dbReference>
<feature type="domain" description="M23ase beta-sheet core" evidence="1">
    <location>
        <begin position="170"/>
        <end position="260"/>
    </location>
</feature>
<keyword evidence="3" id="KW-1185">Reference proteome</keyword>
<dbReference type="GO" id="GO:0004222">
    <property type="term" value="F:metalloendopeptidase activity"/>
    <property type="evidence" value="ECO:0007669"/>
    <property type="project" value="TreeGrafter"/>
</dbReference>
<dbReference type="InterPro" id="IPR016047">
    <property type="entry name" value="M23ase_b-sheet_dom"/>
</dbReference>
<reference evidence="2 3" key="1">
    <citation type="journal article" date="2014" name="Arch. Microbiol.">
        <title>Bacillus mesophilum sp. nov., strain IITR-54T, a novel 4-chlorobiphenyl dechlorinating bacterium.</title>
        <authorList>
            <person name="Manickam N."/>
            <person name="Singh N.K."/>
            <person name="Bajaj A."/>
            <person name="Kumar R.M."/>
            <person name="Kaur G."/>
            <person name="Kaur N."/>
            <person name="Bala M."/>
            <person name="Kumar A."/>
            <person name="Mayilraj S."/>
        </authorList>
    </citation>
    <scope>NUCLEOTIDE SEQUENCE [LARGE SCALE GENOMIC DNA]</scope>
    <source>
        <strain evidence="2 3">IITR-54</strain>
    </source>
</reference>
<protein>
    <submittedName>
        <fullName evidence="2">M23 family metallopeptidase</fullName>
    </submittedName>
</protein>
<evidence type="ECO:0000313" key="3">
    <source>
        <dbReference type="Proteomes" id="UP000441354"/>
    </source>
</evidence>
<dbReference type="Proteomes" id="UP000441354">
    <property type="component" value="Unassembled WGS sequence"/>
</dbReference>
<dbReference type="RefSeq" id="WP_151575470.1">
    <property type="nucleotide sequence ID" value="NZ_WBOT01000006.1"/>
</dbReference>